<protein>
    <submittedName>
        <fullName evidence="1">Uncharacterized protein</fullName>
    </submittedName>
</protein>
<keyword evidence="2" id="KW-1185">Reference proteome</keyword>
<gene>
    <name evidence="1" type="ORF">QAD02_012284</name>
</gene>
<dbReference type="Proteomes" id="UP001239111">
    <property type="component" value="Chromosome 2"/>
</dbReference>
<proteinExistence type="predicted"/>
<reference evidence="1" key="1">
    <citation type="submission" date="2023-04" db="EMBL/GenBank/DDBJ databases">
        <title>A chromosome-level genome assembly of the parasitoid wasp Eretmocerus hayati.</title>
        <authorList>
            <person name="Zhong Y."/>
            <person name="Liu S."/>
            <person name="Liu Y."/>
        </authorList>
    </citation>
    <scope>NUCLEOTIDE SEQUENCE</scope>
    <source>
        <strain evidence="1">ZJU_SS_LIU_2023</strain>
    </source>
</reference>
<name>A0ACC2P212_9HYME</name>
<sequence>MLRLIEKLTSELRDKTHLAVSVGKREREHKQRKADRLLAKQYGVEFPDRLLREPSSWRKNTRKGKAQRIREKLIKLEKEEKLIDIGIRTSTGITQPLRDESPDRECCVKCKSNEKCRDCVTRAVLSMKIPRKEEKEAVNELMNGKLFKCDSDIFRKFILESWKN</sequence>
<evidence type="ECO:0000313" key="2">
    <source>
        <dbReference type="Proteomes" id="UP001239111"/>
    </source>
</evidence>
<accession>A0ACC2P212</accession>
<organism evidence="1 2">
    <name type="scientific">Eretmocerus hayati</name>
    <dbReference type="NCBI Taxonomy" id="131215"/>
    <lineage>
        <taxon>Eukaryota</taxon>
        <taxon>Metazoa</taxon>
        <taxon>Ecdysozoa</taxon>
        <taxon>Arthropoda</taxon>
        <taxon>Hexapoda</taxon>
        <taxon>Insecta</taxon>
        <taxon>Pterygota</taxon>
        <taxon>Neoptera</taxon>
        <taxon>Endopterygota</taxon>
        <taxon>Hymenoptera</taxon>
        <taxon>Apocrita</taxon>
        <taxon>Proctotrupomorpha</taxon>
        <taxon>Chalcidoidea</taxon>
        <taxon>Aphelinidae</taxon>
        <taxon>Aphelininae</taxon>
        <taxon>Eretmocerus</taxon>
    </lineage>
</organism>
<evidence type="ECO:0000313" key="1">
    <source>
        <dbReference type="EMBL" id="KAJ8676497.1"/>
    </source>
</evidence>
<dbReference type="EMBL" id="CM056742">
    <property type="protein sequence ID" value="KAJ8676497.1"/>
    <property type="molecule type" value="Genomic_DNA"/>
</dbReference>
<comment type="caution">
    <text evidence="1">The sequence shown here is derived from an EMBL/GenBank/DDBJ whole genome shotgun (WGS) entry which is preliminary data.</text>
</comment>